<feature type="signal peptide" evidence="1">
    <location>
        <begin position="1"/>
        <end position="24"/>
    </location>
</feature>
<dbReference type="Gene3D" id="3.40.190.10">
    <property type="entry name" value="Periplasmic binding protein-like II"/>
    <property type="match status" value="2"/>
</dbReference>
<dbReference type="InterPro" id="IPR050490">
    <property type="entry name" value="Bact_solute-bd_prot1"/>
</dbReference>
<protein>
    <submittedName>
        <fullName evidence="2">Sugar-binding protein</fullName>
    </submittedName>
</protein>
<proteinExistence type="predicted"/>
<evidence type="ECO:0000313" key="3">
    <source>
        <dbReference type="Proteomes" id="UP000246722"/>
    </source>
</evidence>
<gene>
    <name evidence="2" type="ORF">CTB96_01980</name>
</gene>
<sequence length="439" mass="46233">MKASTFVKAATLAAAASLIFTGCATGGGGGSATNGKAVWNEPTASLEGVTLTFGGGAVSDAGLTQVMDAFSEATGAKFEKVAYPDPYEQSLLTKVAVGDMPDLAAWQPTASQLTTLQPSKNLLSLDDAPWLDDLDPAVKDVTGFVGDTRYAALVTSPSVMGVYYNKGLFAQYGITEDPANWDEFIADAQSIKDQGGVPFYEAGGDMWPTQWWPQVQLAEQAQDGLWERVNTNEEQFTSPAILDAITEYKSLIDDGLFNADIKTATVIDQANAVLTGEAAMAVQVNALLLQMQSVSDTETIDANVGWFPISQDGNIATSIPDNKNGVVAFHTGDAEQEAAAAQFLNFWMTDGYADYIEAANAVSIKPDVQSPAGVPEVAKLISASLGTSVGSMQSLAVANADLYLNMAKMIQGTQTPEQVAEATQRQFAGLAQAQGLDGF</sequence>
<comment type="caution">
    <text evidence="2">The sequence shown here is derived from an EMBL/GenBank/DDBJ whole genome shotgun (WGS) entry which is preliminary data.</text>
</comment>
<keyword evidence="1" id="KW-0732">Signal</keyword>
<dbReference type="OrthoDB" id="366726at2"/>
<feature type="chain" id="PRO_5039626592" evidence="1">
    <location>
        <begin position="25"/>
        <end position="439"/>
    </location>
</feature>
<evidence type="ECO:0000313" key="2">
    <source>
        <dbReference type="EMBL" id="PXA71720.1"/>
    </source>
</evidence>
<dbReference type="AlphaFoldDB" id="A0A318A3G3"/>
<dbReference type="SUPFAM" id="SSF53850">
    <property type="entry name" value="Periplasmic binding protein-like II"/>
    <property type="match status" value="1"/>
</dbReference>
<accession>A0A318A3G3</accession>
<dbReference type="PANTHER" id="PTHR43649">
    <property type="entry name" value="ARABINOSE-BINDING PROTEIN-RELATED"/>
    <property type="match status" value="1"/>
</dbReference>
<organism evidence="2 3">
    <name type="scientific">Cryobacterium arcticum</name>
    <dbReference type="NCBI Taxonomy" id="670052"/>
    <lineage>
        <taxon>Bacteria</taxon>
        <taxon>Bacillati</taxon>
        <taxon>Actinomycetota</taxon>
        <taxon>Actinomycetes</taxon>
        <taxon>Micrococcales</taxon>
        <taxon>Microbacteriaceae</taxon>
        <taxon>Cryobacterium</taxon>
    </lineage>
</organism>
<dbReference type="Pfam" id="PF01547">
    <property type="entry name" value="SBP_bac_1"/>
    <property type="match status" value="1"/>
</dbReference>
<dbReference type="Proteomes" id="UP000246722">
    <property type="component" value="Unassembled WGS sequence"/>
</dbReference>
<dbReference type="InterPro" id="IPR006059">
    <property type="entry name" value="SBP"/>
</dbReference>
<reference evidence="2 3" key="1">
    <citation type="submission" date="2018-05" db="EMBL/GenBank/DDBJ databases">
        <title>Genetic diversity of glacier-inhabiting Cryobacterium bacteria in China and description of Cryobacterium mengkeensis sp. nov. and Arthrobacter glacialis sp. nov.</title>
        <authorList>
            <person name="Liu Q."/>
            <person name="Xin Y.-H."/>
        </authorList>
    </citation>
    <scope>NUCLEOTIDE SEQUENCE [LARGE SCALE GENOMIC DNA]</scope>
    <source>
        <strain evidence="2 3">SK-1</strain>
    </source>
</reference>
<dbReference type="RefSeq" id="WP_110125243.1">
    <property type="nucleotide sequence ID" value="NZ_QHLY01000005.1"/>
</dbReference>
<dbReference type="EMBL" id="QHLY01000005">
    <property type="protein sequence ID" value="PXA71720.1"/>
    <property type="molecule type" value="Genomic_DNA"/>
</dbReference>
<name>A0A318A3G3_9MICO</name>
<dbReference type="PANTHER" id="PTHR43649:SF12">
    <property type="entry name" value="DIACETYLCHITOBIOSE BINDING PROTEIN DASA"/>
    <property type="match status" value="1"/>
</dbReference>
<dbReference type="PROSITE" id="PS51257">
    <property type="entry name" value="PROKAR_LIPOPROTEIN"/>
    <property type="match status" value="1"/>
</dbReference>
<evidence type="ECO:0000256" key="1">
    <source>
        <dbReference type="SAM" id="SignalP"/>
    </source>
</evidence>
<keyword evidence="3" id="KW-1185">Reference proteome</keyword>